<reference evidence="1" key="1">
    <citation type="journal article" date="2020" name="mSystems">
        <title>Genome- and Community-Level Interaction Insights into Carbon Utilization and Element Cycling Functions of Hydrothermarchaeota in Hydrothermal Sediment.</title>
        <authorList>
            <person name="Zhou Z."/>
            <person name="Liu Y."/>
            <person name="Xu W."/>
            <person name="Pan J."/>
            <person name="Luo Z.H."/>
            <person name="Li M."/>
        </authorList>
    </citation>
    <scope>NUCLEOTIDE SEQUENCE [LARGE SCALE GENOMIC DNA]</scope>
    <source>
        <strain evidence="1">SpSt-374</strain>
    </source>
</reference>
<dbReference type="EMBL" id="DSPX01000039">
    <property type="protein sequence ID" value="HGF99795.1"/>
    <property type="molecule type" value="Genomic_DNA"/>
</dbReference>
<proteinExistence type="predicted"/>
<organism evidence="1">
    <name type="scientific">Planktothricoides sp. SpSt-374</name>
    <dbReference type="NCBI Taxonomy" id="2282167"/>
    <lineage>
        <taxon>Bacteria</taxon>
        <taxon>Bacillati</taxon>
        <taxon>Cyanobacteriota</taxon>
        <taxon>Cyanophyceae</taxon>
        <taxon>Oscillatoriophycideae</taxon>
        <taxon>Oscillatoriales</taxon>
        <taxon>Oscillatoriaceae</taxon>
        <taxon>Planktothricoides</taxon>
    </lineage>
</organism>
<dbReference type="AlphaFoldDB" id="A0A7C3VQ20"/>
<comment type="caution">
    <text evidence="1">The sequence shown here is derived from an EMBL/GenBank/DDBJ whole genome shotgun (WGS) entry which is preliminary data.</text>
</comment>
<sequence length="74" mass="9349">MLPHEFNQIIPNLPQQADVLESYQLTRDFYREVQYRQDFDNYCQWYYEAARQHRQELEKMRWDINIFGWFRRGG</sequence>
<protein>
    <submittedName>
        <fullName evidence="1">Uncharacterized protein</fullName>
    </submittedName>
</protein>
<name>A0A7C3VQ20_9CYAN</name>
<evidence type="ECO:0000313" key="1">
    <source>
        <dbReference type="EMBL" id="HGF99795.1"/>
    </source>
</evidence>
<accession>A0A7C3VQ20</accession>
<gene>
    <name evidence="1" type="ORF">ENR15_03770</name>
</gene>